<dbReference type="PANTHER" id="PTHR21174">
    <property type="match status" value="1"/>
</dbReference>
<evidence type="ECO:0000313" key="1">
    <source>
        <dbReference type="EMBL" id="VVC37847.1"/>
    </source>
</evidence>
<dbReference type="PIRSF" id="PIRSF035170">
    <property type="entry name" value="HD_phosphohydro"/>
    <property type="match status" value="1"/>
</dbReference>
<dbReference type="EMBL" id="CABPRJ010001456">
    <property type="protein sequence ID" value="VVC37847.1"/>
    <property type="molecule type" value="Genomic_DNA"/>
</dbReference>
<keyword evidence="1" id="KW-0378">Hydrolase</keyword>
<reference evidence="1 2" key="1">
    <citation type="submission" date="2019-08" db="EMBL/GenBank/DDBJ databases">
        <authorList>
            <person name="Alioto T."/>
            <person name="Alioto T."/>
            <person name="Gomez Garrido J."/>
        </authorList>
    </citation>
    <scope>NUCLEOTIDE SEQUENCE [LARGE SCALE GENOMIC DNA]</scope>
</reference>
<accession>A0A5E4N5H8</accession>
<name>A0A5E4N5H8_9HEMI</name>
<dbReference type="AlphaFoldDB" id="A0A5E4N5H8"/>
<keyword evidence="2" id="KW-1185">Reference proteome</keyword>
<dbReference type="InterPro" id="IPR009218">
    <property type="entry name" value="HD_phosphohydro"/>
</dbReference>
<gene>
    <name evidence="1" type="ORF">CINCED_3A007450</name>
</gene>
<dbReference type="Proteomes" id="UP000325440">
    <property type="component" value="Unassembled WGS sequence"/>
</dbReference>
<organism evidence="1 2">
    <name type="scientific">Cinara cedri</name>
    <dbReference type="NCBI Taxonomy" id="506608"/>
    <lineage>
        <taxon>Eukaryota</taxon>
        <taxon>Metazoa</taxon>
        <taxon>Ecdysozoa</taxon>
        <taxon>Arthropoda</taxon>
        <taxon>Hexapoda</taxon>
        <taxon>Insecta</taxon>
        <taxon>Pterygota</taxon>
        <taxon>Neoptera</taxon>
        <taxon>Paraneoptera</taxon>
        <taxon>Hemiptera</taxon>
        <taxon>Sternorrhyncha</taxon>
        <taxon>Aphidomorpha</taxon>
        <taxon>Aphidoidea</taxon>
        <taxon>Aphididae</taxon>
        <taxon>Lachninae</taxon>
        <taxon>Cinara</taxon>
    </lineage>
</organism>
<dbReference type="GO" id="GO:0016787">
    <property type="term" value="F:hydrolase activity"/>
    <property type="evidence" value="ECO:0007669"/>
    <property type="project" value="UniProtKB-KW"/>
</dbReference>
<sequence>MALLEKYFNEALPEDLHQGIKTSWWHSLMEHYHTNNRRCHCLKDLNDCLEHFETAKGFLKNPKAVSLAIIFRYYEYDPKLADWGEININHFREFSEDTKLDMNTDLCEDVISLLKVGATNSTDEHKIEGCFGCEDKHYFLDIDMAILGVGSDDYEKYTNHVREEYDFLDDRTYKDLRVKVLESFLQIPNIYATQLFRERYESVARNNIQKEINSLKSGSM</sequence>
<proteinExistence type="predicted"/>
<evidence type="ECO:0000313" key="2">
    <source>
        <dbReference type="Proteomes" id="UP000325440"/>
    </source>
</evidence>
<protein>
    <submittedName>
        <fullName evidence="1">Predicted HD phosphohydrolase</fullName>
    </submittedName>
</protein>
<dbReference type="OrthoDB" id="330671at2759"/>
<dbReference type="PANTHER" id="PTHR21174:SF0">
    <property type="entry name" value="HD PHOSPHOHYDROLASE FAMILY PROTEIN-RELATED"/>
    <property type="match status" value="1"/>
</dbReference>